<dbReference type="EMBL" id="JBHVBU010000021">
    <property type="protein sequence ID" value="MFE7963475.1"/>
    <property type="molecule type" value="Genomic_DNA"/>
</dbReference>
<protein>
    <submittedName>
        <fullName evidence="1">Uncharacterized protein</fullName>
    </submittedName>
</protein>
<keyword evidence="2" id="KW-1185">Reference proteome</keyword>
<comment type="caution">
    <text evidence="1">The sequence shown here is derived from an EMBL/GenBank/DDBJ whole genome shotgun (WGS) entry which is preliminary data.</text>
</comment>
<proteinExistence type="predicted"/>
<accession>A0ABW6JDN0</accession>
<organism evidence="1 2">
    <name type="scientific">Streptomyces cellulosae</name>
    <dbReference type="NCBI Taxonomy" id="1968"/>
    <lineage>
        <taxon>Bacteria</taxon>
        <taxon>Bacillati</taxon>
        <taxon>Actinomycetota</taxon>
        <taxon>Actinomycetes</taxon>
        <taxon>Kitasatosporales</taxon>
        <taxon>Streptomycetaceae</taxon>
        <taxon>Streptomyces</taxon>
    </lineage>
</organism>
<reference evidence="1 2" key="1">
    <citation type="submission" date="2024-09" db="EMBL/GenBank/DDBJ databases">
        <title>The Natural Products Discovery Center: Release of the First 8490 Sequenced Strains for Exploring Actinobacteria Biosynthetic Diversity.</title>
        <authorList>
            <person name="Kalkreuter E."/>
            <person name="Kautsar S.A."/>
            <person name="Yang D."/>
            <person name="Bader C.D."/>
            <person name="Teijaro C.N."/>
            <person name="Fluegel L."/>
            <person name="Davis C.M."/>
            <person name="Simpson J.R."/>
            <person name="Lauterbach L."/>
            <person name="Steele A.D."/>
            <person name="Gui C."/>
            <person name="Meng S."/>
            <person name="Li G."/>
            <person name="Viehrig K."/>
            <person name="Ye F."/>
            <person name="Su P."/>
            <person name="Kiefer A.F."/>
            <person name="Nichols A."/>
            <person name="Cepeda A.J."/>
            <person name="Yan W."/>
            <person name="Fan B."/>
            <person name="Jiang Y."/>
            <person name="Adhikari A."/>
            <person name="Zheng C.-J."/>
            <person name="Schuster L."/>
            <person name="Cowan T.M."/>
            <person name="Smanski M.J."/>
            <person name="Chevrette M.G."/>
            <person name="De Carvalho L.P.S."/>
            <person name="Shen B."/>
        </authorList>
    </citation>
    <scope>NUCLEOTIDE SEQUENCE [LARGE SCALE GENOMIC DNA]</scope>
    <source>
        <strain evidence="1 2">NPDC057399</strain>
    </source>
</reference>
<dbReference type="RefSeq" id="WP_381726275.1">
    <property type="nucleotide sequence ID" value="NZ_JBHVBU010000021.1"/>
</dbReference>
<dbReference type="Proteomes" id="UP001600650">
    <property type="component" value="Unassembled WGS sequence"/>
</dbReference>
<name>A0ABW6JDN0_STRCE</name>
<evidence type="ECO:0000313" key="2">
    <source>
        <dbReference type="Proteomes" id="UP001600650"/>
    </source>
</evidence>
<gene>
    <name evidence="1" type="ORF">ACFU0X_10535</name>
</gene>
<sequence>MARHDLPTTIDSPHLDDATLTSVLKALKVTIPDLDHLSATAPADVKDGVVDQDEVTFSWQVEGRTVAGTLDEYARDWKTAHEGGLYITPSVLTWSGVRHQVQVEQTGRGDRATYRLSVLGVDVELTLPEPV</sequence>
<evidence type="ECO:0000313" key="1">
    <source>
        <dbReference type="EMBL" id="MFE7963475.1"/>
    </source>
</evidence>